<evidence type="ECO:0000259" key="5">
    <source>
        <dbReference type="PROSITE" id="PS51898"/>
    </source>
</evidence>
<feature type="domain" description="Tyr recombinase" evidence="5">
    <location>
        <begin position="173"/>
        <end position="404"/>
    </location>
</feature>
<dbReference type="Gene3D" id="1.10.443.10">
    <property type="entry name" value="Intergrase catalytic core"/>
    <property type="match status" value="1"/>
</dbReference>
<dbReference type="InterPro" id="IPR010998">
    <property type="entry name" value="Integrase_recombinase_N"/>
</dbReference>
<accession>A0ABP9EIG4</accession>
<keyword evidence="2 4" id="KW-0238">DNA-binding</keyword>
<dbReference type="InterPro" id="IPR050090">
    <property type="entry name" value="Tyrosine_recombinase_XerCD"/>
</dbReference>
<dbReference type="PANTHER" id="PTHR30349:SF91">
    <property type="entry name" value="INTA PROTEIN"/>
    <property type="match status" value="1"/>
</dbReference>
<dbReference type="Pfam" id="PF00589">
    <property type="entry name" value="Phage_integrase"/>
    <property type="match status" value="1"/>
</dbReference>
<evidence type="ECO:0000313" key="7">
    <source>
        <dbReference type="EMBL" id="GAA4875686.1"/>
    </source>
</evidence>
<evidence type="ECO:0000259" key="6">
    <source>
        <dbReference type="PROSITE" id="PS51900"/>
    </source>
</evidence>
<evidence type="ECO:0000313" key="8">
    <source>
        <dbReference type="Proteomes" id="UP001500457"/>
    </source>
</evidence>
<evidence type="ECO:0000256" key="4">
    <source>
        <dbReference type="PROSITE-ProRule" id="PRU01248"/>
    </source>
</evidence>
<dbReference type="InterPro" id="IPR002104">
    <property type="entry name" value="Integrase_catalytic"/>
</dbReference>
<feature type="domain" description="Core-binding (CB)" evidence="6">
    <location>
        <begin position="69"/>
        <end position="152"/>
    </location>
</feature>
<evidence type="ECO:0000256" key="3">
    <source>
        <dbReference type="ARBA" id="ARBA00023172"/>
    </source>
</evidence>
<name>A0ABP9EIG4_9PSEU</name>
<dbReference type="InterPro" id="IPR004107">
    <property type="entry name" value="Integrase_SAM-like_N"/>
</dbReference>
<reference evidence="8" key="1">
    <citation type="journal article" date="2019" name="Int. J. Syst. Evol. Microbiol.">
        <title>The Global Catalogue of Microorganisms (GCM) 10K type strain sequencing project: providing services to taxonomists for standard genome sequencing and annotation.</title>
        <authorList>
            <consortium name="The Broad Institute Genomics Platform"/>
            <consortium name="The Broad Institute Genome Sequencing Center for Infectious Disease"/>
            <person name="Wu L."/>
            <person name="Ma J."/>
        </authorList>
    </citation>
    <scope>NUCLEOTIDE SEQUENCE [LARGE SCALE GENOMIC DNA]</scope>
    <source>
        <strain evidence="8">JCM 17983</strain>
    </source>
</reference>
<keyword evidence="3" id="KW-0233">DNA recombination</keyword>
<gene>
    <name evidence="7" type="ORF">GCM10023203_27350</name>
</gene>
<protein>
    <submittedName>
        <fullName evidence="7">Site-specific integrase</fullName>
    </submittedName>
</protein>
<comment type="caution">
    <text evidence="7">The sequence shown here is derived from an EMBL/GenBank/DDBJ whole genome shotgun (WGS) entry which is preliminary data.</text>
</comment>
<dbReference type="Gene3D" id="1.10.150.130">
    <property type="match status" value="1"/>
</dbReference>
<dbReference type="Proteomes" id="UP001500457">
    <property type="component" value="Unassembled WGS sequence"/>
</dbReference>
<dbReference type="InterPro" id="IPR013762">
    <property type="entry name" value="Integrase-like_cat_sf"/>
</dbReference>
<organism evidence="7 8">
    <name type="scientific">Actinomycetospora straminea</name>
    <dbReference type="NCBI Taxonomy" id="663607"/>
    <lineage>
        <taxon>Bacteria</taxon>
        <taxon>Bacillati</taxon>
        <taxon>Actinomycetota</taxon>
        <taxon>Actinomycetes</taxon>
        <taxon>Pseudonocardiales</taxon>
        <taxon>Pseudonocardiaceae</taxon>
        <taxon>Actinomycetospora</taxon>
    </lineage>
</organism>
<dbReference type="PROSITE" id="PS51900">
    <property type="entry name" value="CB"/>
    <property type="match status" value="1"/>
</dbReference>
<keyword evidence="8" id="KW-1185">Reference proteome</keyword>
<evidence type="ECO:0000256" key="2">
    <source>
        <dbReference type="ARBA" id="ARBA00023125"/>
    </source>
</evidence>
<evidence type="ECO:0000256" key="1">
    <source>
        <dbReference type="ARBA" id="ARBA00022908"/>
    </source>
</evidence>
<dbReference type="PROSITE" id="PS51898">
    <property type="entry name" value="TYR_RECOMBINASE"/>
    <property type="match status" value="1"/>
</dbReference>
<dbReference type="InterPro" id="IPR011010">
    <property type="entry name" value="DNA_brk_join_enz"/>
</dbReference>
<dbReference type="CDD" id="cd01189">
    <property type="entry name" value="INT_ICEBs1_C_like"/>
    <property type="match status" value="1"/>
</dbReference>
<dbReference type="PANTHER" id="PTHR30349">
    <property type="entry name" value="PHAGE INTEGRASE-RELATED"/>
    <property type="match status" value="1"/>
</dbReference>
<dbReference type="RefSeq" id="WP_274232895.1">
    <property type="nucleotide sequence ID" value="NZ_BAABHQ010000006.1"/>
</dbReference>
<dbReference type="InterPro" id="IPR044068">
    <property type="entry name" value="CB"/>
</dbReference>
<sequence>MAPRRPNGRSSIYEGADGWHGYVTVGYRADGKPDRRHVRGRTQKIVTKKVQDLERDRERGEVRKPGTAPTVAVWMTTYLDTIAPQKVQPKTLDAYWSQASNWIIPHLGGVRLDRLAPEHLDRLYQAMLEAGRAPTMVLKTHRIISRALKIAHRRGHVSRNVAQLVDPPSAPALEQQQLSLAEAKRVLGVVEPRRNGTRWSVALSCGLRQGEALGLRWEYVDLETGDLKVWWQLQRNQWRHGCDDPHACGSRLHRSTCAPACRRHASRCPQRYGGGLVFRRPKGKSKRTVTLPAPLVAKLREHKAAQDAERDEAGELWTDLGLVFSQPYGRPIDPRADWLEWKELLREAGVREVRVHDTRHTAGTLLVAQGVHIRTVQEILGHSDVRTTQGYTHVSSDVARDAAQRMGSALWGDDD</sequence>
<keyword evidence="1" id="KW-0229">DNA integration</keyword>
<dbReference type="SUPFAM" id="SSF56349">
    <property type="entry name" value="DNA breaking-rejoining enzymes"/>
    <property type="match status" value="1"/>
</dbReference>
<proteinExistence type="predicted"/>
<dbReference type="Pfam" id="PF14659">
    <property type="entry name" value="Phage_int_SAM_3"/>
    <property type="match status" value="1"/>
</dbReference>
<dbReference type="EMBL" id="BAABHQ010000006">
    <property type="protein sequence ID" value="GAA4875686.1"/>
    <property type="molecule type" value="Genomic_DNA"/>
</dbReference>